<dbReference type="AlphaFoldDB" id="A0A8T0VAJ3"/>
<organism evidence="1 2">
    <name type="scientific">Panicum virgatum</name>
    <name type="common">Blackwell switchgrass</name>
    <dbReference type="NCBI Taxonomy" id="38727"/>
    <lineage>
        <taxon>Eukaryota</taxon>
        <taxon>Viridiplantae</taxon>
        <taxon>Streptophyta</taxon>
        <taxon>Embryophyta</taxon>
        <taxon>Tracheophyta</taxon>
        <taxon>Spermatophyta</taxon>
        <taxon>Magnoliopsida</taxon>
        <taxon>Liliopsida</taxon>
        <taxon>Poales</taxon>
        <taxon>Poaceae</taxon>
        <taxon>PACMAD clade</taxon>
        <taxon>Panicoideae</taxon>
        <taxon>Panicodae</taxon>
        <taxon>Paniceae</taxon>
        <taxon>Panicinae</taxon>
        <taxon>Panicum</taxon>
        <taxon>Panicum sect. Hiantes</taxon>
    </lineage>
</organism>
<sequence length="104" mass="10990">MWFEDLSNQAAGILNCRLDGWMVRGGCQAPAGDTCGSSRRIPRPRAPGAALDGQCETASGPRWPVRGGLAPSRRLAVARAPTGGALGQRELLSIIDISCFKINI</sequence>
<reference evidence="1" key="1">
    <citation type="submission" date="2020-05" db="EMBL/GenBank/DDBJ databases">
        <title>WGS assembly of Panicum virgatum.</title>
        <authorList>
            <person name="Lovell J.T."/>
            <person name="Jenkins J."/>
            <person name="Shu S."/>
            <person name="Juenger T.E."/>
            <person name="Schmutz J."/>
        </authorList>
    </citation>
    <scope>NUCLEOTIDE SEQUENCE</scope>
    <source>
        <strain evidence="1">AP13</strain>
    </source>
</reference>
<dbReference type="Proteomes" id="UP000823388">
    <property type="component" value="Chromosome 3K"/>
</dbReference>
<name>A0A8T0VAJ3_PANVG</name>
<dbReference type="EMBL" id="CM029041">
    <property type="protein sequence ID" value="KAG2629873.1"/>
    <property type="molecule type" value="Genomic_DNA"/>
</dbReference>
<accession>A0A8T0VAJ3</accession>
<evidence type="ECO:0000313" key="1">
    <source>
        <dbReference type="EMBL" id="KAG2629873.1"/>
    </source>
</evidence>
<comment type="caution">
    <text evidence="1">The sequence shown here is derived from an EMBL/GenBank/DDBJ whole genome shotgun (WGS) entry which is preliminary data.</text>
</comment>
<protein>
    <submittedName>
        <fullName evidence="1">Uncharacterized protein</fullName>
    </submittedName>
</protein>
<gene>
    <name evidence="1" type="ORF">PVAP13_3KG470202</name>
</gene>
<keyword evidence="2" id="KW-1185">Reference proteome</keyword>
<proteinExistence type="predicted"/>
<evidence type="ECO:0000313" key="2">
    <source>
        <dbReference type="Proteomes" id="UP000823388"/>
    </source>
</evidence>